<dbReference type="InterPro" id="IPR050229">
    <property type="entry name" value="GlpE_sulfurtransferase"/>
</dbReference>
<feature type="domain" description="Rhodanese" evidence="1">
    <location>
        <begin position="21"/>
        <end position="98"/>
    </location>
</feature>
<dbReference type="EMBL" id="SDHY01000006">
    <property type="protein sequence ID" value="RXK47642.1"/>
    <property type="molecule type" value="Genomic_DNA"/>
</dbReference>
<dbReference type="InterPro" id="IPR036873">
    <property type="entry name" value="Rhodanese-like_dom_sf"/>
</dbReference>
<dbReference type="CDD" id="cd00158">
    <property type="entry name" value="RHOD"/>
    <property type="match status" value="1"/>
</dbReference>
<dbReference type="RefSeq" id="WP_129027682.1">
    <property type="nucleotide sequence ID" value="NZ_SDHY01000006.1"/>
</dbReference>
<organism evidence="2 3">
    <name type="scientific">Aquirufa rosea</name>
    <dbReference type="NCBI Taxonomy" id="2509241"/>
    <lineage>
        <taxon>Bacteria</taxon>
        <taxon>Pseudomonadati</taxon>
        <taxon>Bacteroidota</taxon>
        <taxon>Cytophagia</taxon>
        <taxon>Cytophagales</taxon>
        <taxon>Flectobacillaceae</taxon>
        <taxon>Aquirufa</taxon>
    </lineage>
</organism>
<keyword evidence="3" id="KW-1185">Reference proteome</keyword>
<accession>A0A4Q1BY48</accession>
<reference evidence="2 3" key="1">
    <citation type="submission" date="2019-01" db="EMBL/GenBank/DDBJ databases">
        <title>Cytophagaceae bacterium strain CAR-16.</title>
        <authorList>
            <person name="Chen W.-M."/>
        </authorList>
    </citation>
    <scope>NUCLEOTIDE SEQUENCE [LARGE SCALE GENOMIC DNA]</scope>
    <source>
        <strain evidence="2 3">CAR-16</strain>
    </source>
</reference>
<proteinExistence type="predicted"/>
<dbReference type="OrthoDB" id="9808735at2"/>
<dbReference type="PROSITE" id="PS50206">
    <property type="entry name" value="RHODANESE_3"/>
    <property type="match status" value="1"/>
</dbReference>
<sequence>MLGFIKNLLGLGPKVDVKALIKSGAKVVDVRTPAEYRQGHVKGSINIPLQTISSQLSKLKKEDTIITCCASGMRSGAAKRVLKSHGFENVHNGGTWMSLQ</sequence>
<dbReference type="Gene3D" id="3.40.250.10">
    <property type="entry name" value="Rhodanese-like domain"/>
    <property type="match status" value="1"/>
</dbReference>
<dbReference type="PANTHER" id="PTHR43031">
    <property type="entry name" value="FAD-DEPENDENT OXIDOREDUCTASE"/>
    <property type="match status" value="1"/>
</dbReference>
<dbReference type="SUPFAM" id="SSF52821">
    <property type="entry name" value="Rhodanese/Cell cycle control phosphatase"/>
    <property type="match status" value="1"/>
</dbReference>
<comment type="caution">
    <text evidence="2">The sequence shown here is derived from an EMBL/GenBank/DDBJ whole genome shotgun (WGS) entry which is preliminary data.</text>
</comment>
<dbReference type="AlphaFoldDB" id="A0A4Q1BY48"/>
<protein>
    <submittedName>
        <fullName evidence="2">Rhodanese-like domain-containing protein</fullName>
    </submittedName>
</protein>
<gene>
    <name evidence="2" type="ORF">ESB04_10415</name>
</gene>
<dbReference type="Proteomes" id="UP000289455">
    <property type="component" value="Unassembled WGS sequence"/>
</dbReference>
<name>A0A4Q1BY48_9BACT</name>
<dbReference type="PANTHER" id="PTHR43031:SF1">
    <property type="entry name" value="PYRIDINE NUCLEOTIDE-DISULPHIDE OXIDOREDUCTASE"/>
    <property type="match status" value="1"/>
</dbReference>
<evidence type="ECO:0000313" key="3">
    <source>
        <dbReference type="Proteomes" id="UP000289455"/>
    </source>
</evidence>
<evidence type="ECO:0000313" key="2">
    <source>
        <dbReference type="EMBL" id="RXK47642.1"/>
    </source>
</evidence>
<dbReference type="Pfam" id="PF00581">
    <property type="entry name" value="Rhodanese"/>
    <property type="match status" value="1"/>
</dbReference>
<evidence type="ECO:0000259" key="1">
    <source>
        <dbReference type="PROSITE" id="PS50206"/>
    </source>
</evidence>
<dbReference type="InterPro" id="IPR001763">
    <property type="entry name" value="Rhodanese-like_dom"/>
</dbReference>
<dbReference type="SMART" id="SM00450">
    <property type="entry name" value="RHOD"/>
    <property type="match status" value="1"/>
</dbReference>